<organism evidence="8 9">
    <name type="scientific">Symbiobacterium thermophilum</name>
    <dbReference type="NCBI Taxonomy" id="2734"/>
    <lineage>
        <taxon>Bacteria</taxon>
        <taxon>Bacillati</taxon>
        <taxon>Bacillota</taxon>
        <taxon>Clostridia</taxon>
        <taxon>Eubacteriales</taxon>
        <taxon>Symbiobacteriaceae</taxon>
        <taxon>Symbiobacterium</taxon>
    </lineage>
</organism>
<sequence>MDLPLRVLQPFFGARILKTGVAVFLSLALLHWFGSAYATFGAVAAVLAVQPSITQAKNAFLQQLVGNAVAGAVATLLGLWLPVNPLTMALGAVLALGILVRMRLTEAAGLAVVVVLFVLDRPQHDFLLYTLARMATIVVGMTVGFLVNRLIHPPDALGRARAELAEGNRELDASIDRLLLSLSHPQDYPAAQLSQDADEARRRLSAARTLLDFAEAEGRAEDAETLREAHAVLEGFVAAVAVIHRIAADMGGVGYGPEREALAAAMRALQAYKGAVLDGVLRGAAVDREAARKCEAALAAFDGLVSALIDRRDRREYGLQLHLILSEMRHMGWRLHPLGRRAETGGRQAP</sequence>
<reference evidence="8" key="1">
    <citation type="submission" date="2017-11" db="EMBL/GenBank/DDBJ databases">
        <title>Three new genomes from thermophilic consortium.</title>
        <authorList>
            <person name="Quaggio R."/>
            <person name="Amgarten D."/>
            <person name="Setubal J.C."/>
        </authorList>
    </citation>
    <scope>NUCLEOTIDE SEQUENCE</scope>
    <source>
        <strain evidence="8">ZCTH01-B2</strain>
    </source>
</reference>
<keyword evidence="6" id="KW-0175">Coiled coil</keyword>
<evidence type="ECO:0000313" key="9">
    <source>
        <dbReference type="Proteomes" id="UP000732377"/>
    </source>
</evidence>
<evidence type="ECO:0000256" key="1">
    <source>
        <dbReference type="ARBA" id="ARBA00004651"/>
    </source>
</evidence>
<dbReference type="Proteomes" id="UP000732377">
    <property type="component" value="Unassembled WGS sequence"/>
</dbReference>
<evidence type="ECO:0000256" key="4">
    <source>
        <dbReference type="ARBA" id="ARBA00022989"/>
    </source>
</evidence>
<dbReference type="AlphaFoldDB" id="A0A953I734"/>
<gene>
    <name evidence="8" type="ORF">CWE10_18180</name>
</gene>
<feature type="coiled-coil region" evidence="6">
    <location>
        <begin position="190"/>
        <end position="217"/>
    </location>
</feature>
<comment type="caution">
    <text evidence="8">The sequence shown here is derived from an EMBL/GenBank/DDBJ whole genome shotgun (WGS) entry which is preliminary data.</text>
</comment>
<dbReference type="GO" id="GO:0005886">
    <property type="term" value="C:plasma membrane"/>
    <property type="evidence" value="ECO:0007669"/>
    <property type="project" value="UniProtKB-SubCell"/>
</dbReference>
<dbReference type="EMBL" id="PIUK01000329">
    <property type="protein sequence ID" value="MBY6278067.1"/>
    <property type="molecule type" value="Genomic_DNA"/>
</dbReference>
<evidence type="ECO:0000256" key="5">
    <source>
        <dbReference type="ARBA" id="ARBA00023136"/>
    </source>
</evidence>
<evidence type="ECO:0000256" key="7">
    <source>
        <dbReference type="SAM" id="Phobius"/>
    </source>
</evidence>
<evidence type="ECO:0000256" key="2">
    <source>
        <dbReference type="ARBA" id="ARBA00022475"/>
    </source>
</evidence>
<keyword evidence="3 7" id="KW-0812">Transmembrane</keyword>
<proteinExistence type="predicted"/>
<dbReference type="Pfam" id="PF06081">
    <property type="entry name" value="ArAE_1"/>
    <property type="match status" value="1"/>
</dbReference>
<evidence type="ECO:0008006" key="10">
    <source>
        <dbReference type="Google" id="ProtNLM"/>
    </source>
</evidence>
<accession>A0A953I734</accession>
<keyword evidence="2" id="KW-1003">Cell membrane</keyword>
<evidence type="ECO:0000256" key="6">
    <source>
        <dbReference type="SAM" id="Coils"/>
    </source>
</evidence>
<dbReference type="RefSeq" id="WP_043713132.1">
    <property type="nucleotide sequence ID" value="NZ_JACSIR010000007.1"/>
</dbReference>
<name>A0A953I734_SYMTR</name>
<dbReference type="InterPro" id="IPR010343">
    <property type="entry name" value="ArAE_1"/>
</dbReference>
<keyword evidence="4 7" id="KW-1133">Transmembrane helix</keyword>
<keyword evidence="5 7" id="KW-0472">Membrane</keyword>
<evidence type="ECO:0000256" key="3">
    <source>
        <dbReference type="ARBA" id="ARBA00022692"/>
    </source>
</evidence>
<feature type="transmembrane region" description="Helical" evidence="7">
    <location>
        <begin position="20"/>
        <end position="48"/>
    </location>
</feature>
<protein>
    <recommendedName>
        <fullName evidence="10">Integral membrane protein</fullName>
    </recommendedName>
</protein>
<feature type="transmembrane region" description="Helical" evidence="7">
    <location>
        <begin position="60"/>
        <end position="81"/>
    </location>
</feature>
<evidence type="ECO:0000313" key="8">
    <source>
        <dbReference type="EMBL" id="MBY6278067.1"/>
    </source>
</evidence>
<comment type="subcellular location">
    <subcellularLocation>
        <location evidence="1">Cell membrane</location>
        <topology evidence="1">Multi-pass membrane protein</topology>
    </subcellularLocation>
</comment>
<feature type="transmembrane region" description="Helical" evidence="7">
    <location>
        <begin position="93"/>
        <end position="119"/>
    </location>
</feature>
<feature type="transmembrane region" description="Helical" evidence="7">
    <location>
        <begin position="126"/>
        <end position="147"/>
    </location>
</feature>